<dbReference type="Gene3D" id="1.10.10.10">
    <property type="entry name" value="Winged helix-like DNA-binding domain superfamily/Winged helix DNA-binding domain"/>
    <property type="match status" value="1"/>
</dbReference>
<dbReference type="PANTHER" id="PTHR43133:SF8">
    <property type="entry name" value="RNA POLYMERASE SIGMA FACTOR HI_1459-RELATED"/>
    <property type="match status" value="1"/>
</dbReference>
<comment type="caution">
    <text evidence="8">The sequence shown here is derived from an EMBL/GenBank/DDBJ whole genome shotgun (WGS) entry which is preliminary data.</text>
</comment>
<proteinExistence type="inferred from homology"/>
<keyword evidence="5" id="KW-0804">Transcription</keyword>
<evidence type="ECO:0000259" key="6">
    <source>
        <dbReference type="Pfam" id="PF04542"/>
    </source>
</evidence>
<reference evidence="9" key="1">
    <citation type="journal article" date="2019" name="Int. J. Syst. Evol. Microbiol.">
        <title>The Global Catalogue of Microorganisms (GCM) 10K type strain sequencing project: providing services to taxonomists for standard genome sequencing and annotation.</title>
        <authorList>
            <consortium name="The Broad Institute Genomics Platform"/>
            <consortium name="The Broad Institute Genome Sequencing Center for Infectious Disease"/>
            <person name="Wu L."/>
            <person name="Ma J."/>
        </authorList>
    </citation>
    <scope>NUCLEOTIDE SEQUENCE [LARGE SCALE GENOMIC DNA]</scope>
    <source>
        <strain evidence="9">JCM 18657</strain>
    </source>
</reference>
<name>A0ABW2V3Y2_9BACL</name>
<dbReference type="NCBIfam" id="TIGR02937">
    <property type="entry name" value="sigma70-ECF"/>
    <property type="match status" value="1"/>
</dbReference>
<dbReference type="RefSeq" id="WP_138788244.1">
    <property type="nucleotide sequence ID" value="NZ_JBHTGQ010000018.1"/>
</dbReference>
<dbReference type="Pfam" id="PF04542">
    <property type="entry name" value="Sigma70_r2"/>
    <property type="match status" value="1"/>
</dbReference>
<feature type="domain" description="RNA polymerase sigma factor 70 region 4 type 2" evidence="7">
    <location>
        <begin position="119"/>
        <end position="169"/>
    </location>
</feature>
<protein>
    <submittedName>
        <fullName evidence="8">RNA polymerase sigma factor</fullName>
    </submittedName>
</protein>
<dbReference type="Proteomes" id="UP001596528">
    <property type="component" value="Unassembled WGS sequence"/>
</dbReference>
<dbReference type="InterPro" id="IPR014284">
    <property type="entry name" value="RNA_pol_sigma-70_dom"/>
</dbReference>
<gene>
    <name evidence="8" type="ORF">ACFQWB_08385</name>
</gene>
<dbReference type="Pfam" id="PF08281">
    <property type="entry name" value="Sigma70_r4_2"/>
    <property type="match status" value="1"/>
</dbReference>
<evidence type="ECO:0000256" key="4">
    <source>
        <dbReference type="ARBA" id="ARBA00023125"/>
    </source>
</evidence>
<comment type="similarity">
    <text evidence="1">Belongs to the sigma-70 factor family. ECF subfamily.</text>
</comment>
<evidence type="ECO:0000313" key="9">
    <source>
        <dbReference type="Proteomes" id="UP001596528"/>
    </source>
</evidence>
<dbReference type="Gene3D" id="1.10.1740.10">
    <property type="match status" value="1"/>
</dbReference>
<feature type="domain" description="RNA polymerase sigma-70 region 2" evidence="6">
    <location>
        <begin position="22"/>
        <end position="88"/>
    </location>
</feature>
<evidence type="ECO:0000313" key="8">
    <source>
        <dbReference type="EMBL" id="MFC7749958.1"/>
    </source>
</evidence>
<dbReference type="EMBL" id="JBHTGQ010000018">
    <property type="protein sequence ID" value="MFC7749958.1"/>
    <property type="molecule type" value="Genomic_DNA"/>
</dbReference>
<evidence type="ECO:0000256" key="5">
    <source>
        <dbReference type="ARBA" id="ARBA00023163"/>
    </source>
</evidence>
<organism evidence="8 9">
    <name type="scientific">Paenibacillus thermoaerophilus</name>
    <dbReference type="NCBI Taxonomy" id="1215385"/>
    <lineage>
        <taxon>Bacteria</taxon>
        <taxon>Bacillati</taxon>
        <taxon>Bacillota</taxon>
        <taxon>Bacilli</taxon>
        <taxon>Bacillales</taxon>
        <taxon>Paenibacillaceae</taxon>
        <taxon>Paenibacillus</taxon>
    </lineage>
</organism>
<evidence type="ECO:0000256" key="1">
    <source>
        <dbReference type="ARBA" id="ARBA00010641"/>
    </source>
</evidence>
<dbReference type="InterPro" id="IPR007627">
    <property type="entry name" value="RNA_pol_sigma70_r2"/>
</dbReference>
<evidence type="ECO:0000256" key="2">
    <source>
        <dbReference type="ARBA" id="ARBA00023015"/>
    </source>
</evidence>
<dbReference type="PANTHER" id="PTHR43133">
    <property type="entry name" value="RNA POLYMERASE ECF-TYPE SIGMA FACTO"/>
    <property type="match status" value="1"/>
</dbReference>
<dbReference type="InterPro" id="IPR039425">
    <property type="entry name" value="RNA_pol_sigma-70-like"/>
</dbReference>
<evidence type="ECO:0000256" key="3">
    <source>
        <dbReference type="ARBA" id="ARBA00023082"/>
    </source>
</evidence>
<dbReference type="InterPro" id="IPR013249">
    <property type="entry name" value="RNA_pol_sigma70_r4_t2"/>
</dbReference>
<keyword evidence="4" id="KW-0238">DNA-binding</keyword>
<dbReference type="InterPro" id="IPR013324">
    <property type="entry name" value="RNA_pol_sigma_r3/r4-like"/>
</dbReference>
<sequence>MWTIAGDEDASAYTRDEYEALVGELYRNMFIVAYSMTRNRSEAMDIVQEAWINILRKSDSLRDKGKLIAWAKAVVTNTGLNLIRKKYRNHEVSLEAISAGEWVRSNGDLEELLLLRRVLWENLDHLPQDLRAVLVHKFFDDMMDREIAERLSLPVGTVKAKIHRAKQRLRRQLDEAGLLLEMPDEP</sequence>
<keyword evidence="9" id="KW-1185">Reference proteome</keyword>
<accession>A0ABW2V3Y2</accession>
<keyword evidence="2" id="KW-0805">Transcription regulation</keyword>
<dbReference type="InterPro" id="IPR013325">
    <property type="entry name" value="RNA_pol_sigma_r2"/>
</dbReference>
<dbReference type="SUPFAM" id="SSF88946">
    <property type="entry name" value="Sigma2 domain of RNA polymerase sigma factors"/>
    <property type="match status" value="1"/>
</dbReference>
<dbReference type="InterPro" id="IPR036388">
    <property type="entry name" value="WH-like_DNA-bd_sf"/>
</dbReference>
<keyword evidence="3" id="KW-0731">Sigma factor</keyword>
<dbReference type="CDD" id="cd06171">
    <property type="entry name" value="Sigma70_r4"/>
    <property type="match status" value="1"/>
</dbReference>
<evidence type="ECO:0000259" key="7">
    <source>
        <dbReference type="Pfam" id="PF08281"/>
    </source>
</evidence>
<dbReference type="SUPFAM" id="SSF88659">
    <property type="entry name" value="Sigma3 and sigma4 domains of RNA polymerase sigma factors"/>
    <property type="match status" value="1"/>
</dbReference>